<dbReference type="GO" id="GO:0005840">
    <property type="term" value="C:ribosome"/>
    <property type="evidence" value="ECO:0007669"/>
    <property type="project" value="UniProtKB-KW"/>
</dbReference>
<proteinExistence type="inferred from homology"/>
<reference evidence="3" key="1">
    <citation type="journal article" date="2015" name="Nature">
        <title>Complex archaea that bridge the gap between prokaryotes and eukaryotes.</title>
        <authorList>
            <person name="Spang A."/>
            <person name="Saw J.H."/>
            <person name="Jorgensen S.L."/>
            <person name="Zaremba-Niedzwiedzka K."/>
            <person name="Martijn J."/>
            <person name="Lind A.E."/>
            <person name="van Eijk R."/>
            <person name="Schleper C."/>
            <person name="Guy L."/>
            <person name="Ettema T.J."/>
        </authorList>
    </citation>
    <scope>NUCLEOTIDE SEQUENCE</scope>
</reference>
<evidence type="ECO:0008006" key="4">
    <source>
        <dbReference type="Google" id="ProtNLM"/>
    </source>
</evidence>
<dbReference type="GO" id="GO:0006412">
    <property type="term" value="P:translation"/>
    <property type="evidence" value="ECO:0007669"/>
    <property type="project" value="InterPro"/>
</dbReference>
<name>A0A0F9NT12_9ZZZZ</name>
<dbReference type="InterPro" id="IPR012678">
    <property type="entry name" value="Ribosomal_uL23/eL15/eS24_sf"/>
</dbReference>
<dbReference type="InterPro" id="IPR001976">
    <property type="entry name" value="Ribosomal_eS24"/>
</dbReference>
<accession>A0A0F9NT12</accession>
<protein>
    <recommendedName>
        <fullName evidence="4">30S ribosomal protein S24e</fullName>
    </recommendedName>
</protein>
<evidence type="ECO:0000256" key="1">
    <source>
        <dbReference type="ARBA" id="ARBA00022980"/>
    </source>
</evidence>
<keyword evidence="2" id="KW-0687">Ribonucleoprotein</keyword>
<gene>
    <name evidence="3" type="ORF">LCGC14_1223020</name>
</gene>
<dbReference type="Gene3D" id="3.30.70.3370">
    <property type="match status" value="1"/>
</dbReference>
<dbReference type="SUPFAM" id="SSF54189">
    <property type="entry name" value="Ribosomal proteins S24e, L23 and L15e"/>
    <property type="match status" value="1"/>
</dbReference>
<evidence type="ECO:0000313" key="3">
    <source>
        <dbReference type="EMBL" id="KKM91980.1"/>
    </source>
</evidence>
<dbReference type="Pfam" id="PF01282">
    <property type="entry name" value="Ribosomal_S24e"/>
    <property type="match status" value="1"/>
</dbReference>
<dbReference type="GO" id="GO:1990904">
    <property type="term" value="C:ribonucleoprotein complex"/>
    <property type="evidence" value="ECO:0007669"/>
    <property type="project" value="UniProtKB-KW"/>
</dbReference>
<sequence length="117" mass="14025">MPLQIEITEEKKNLLIGRTEITFRLDHFGEGTPRRLDIKKKIAAMQGSDEKLTIIRKLQTKFGSSHIIGQVFIYKDASKLQFYEPFHIQVRNLEKEKREEVYELKNRKEPYKHLFEY</sequence>
<dbReference type="HAMAP" id="MF_00545">
    <property type="entry name" value="Ribosomal_eS24"/>
    <property type="match status" value="1"/>
</dbReference>
<keyword evidence="1" id="KW-0689">Ribosomal protein</keyword>
<dbReference type="EMBL" id="LAZR01006458">
    <property type="protein sequence ID" value="KKM91980.1"/>
    <property type="molecule type" value="Genomic_DNA"/>
</dbReference>
<evidence type="ECO:0000256" key="2">
    <source>
        <dbReference type="ARBA" id="ARBA00023274"/>
    </source>
</evidence>
<organism evidence="3">
    <name type="scientific">marine sediment metagenome</name>
    <dbReference type="NCBI Taxonomy" id="412755"/>
    <lineage>
        <taxon>unclassified sequences</taxon>
        <taxon>metagenomes</taxon>
        <taxon>ecological metagenomes</taxon>
    </lineage>
</organism>
<dbReference type="GO" id="GO:0003735">
    <property type="term" value="F:structural constituent of ribosome"/>
    <property type="evidence" value="ECO:0007669"/>
    <property type="project" value="InterPro"/>
</dbReference>
<comment type="caution">
    <text evidence="3">The sequence shown here is derived from an EMBL/GenBank/DDBJ whole genome shotgun (WGS) entry which is preliminary data.</text>
</comment>
<dbReference type="InterPro" id="IPR053709">
    <property type="entry name" value="eRP_eS24_sf"/>
</dbReference>
<dbReference type="AlphaFoldDB" id="A0A0F9NT12"/>